<dbReference type="AlphaFoldDB" id="A0AA39G8Y3"/>
<dbReference type="PANTHER" id="PTHR11877:SF46">
    <property type="entry name" value="TYPE III POLYKETIDE SYNTHASE A"/>
    <property type="match status" value="1"/>
</dbReference>
<evidence type="ECO:0000313" key="6">
    <source>
        <dbReference type="EMBL" id="KAK0382867.1"/>
    </source>
</evidence>
<dbReference type="InterPro" id="IPR001099">
    <property type="entry name" value="Chalcone/stilbene_synt_N"/>
</dbReference>
<dbReference type="PANTHER" id="PTHR11877">
    <property type="entry name" value="HYDROXYMETHYLGLUTARYL-COA SYNTHASE"/>
    <property type="match status" value="1"/>
</dbReference>
<dbReference type="GO" id="GO:0030639">
    <property type="term" value="P:polyketide biosynthetic process"/>
    <property type="evidence" value="ECO:0007669"/>
    <property type="project" value="TreeGrafter"/>
</dbReference>
<comment type="caution">
    <text evidence="6">The sequence shown here is derived from an EMBL/GenBank/DDBJ whole genome shotgun (WGS) entry which is preliminary data.</text>
</comment>
<dbReference type="Pfam" id="PF02797">
    <property type="entry name" value="Chal_sti_synt_C"/>
    <property type="match status" value="1"/>
</dbReference>
<dbReference type="InterPro" id="IPR012328">
    <property type="entry name" value="Chalcone/stilbene_synt_C"/>
</dbReference>
<dbReference type="SUPFAM" id="SSF53901">
    <property type="entry name" value="Thiolase-like"/>
    <property type="match status" value="2"/>
</dbReference>
<dbReference type="InterPro" id="IPR011141">
    <property type="entry name" value="Polyketide_synthase_type-III"/>
</dbReference>
<dbReference type="PIRSF" id="PIRSF000451">
    <property type="entry name" value="PKS_III"/>
    <property type="match status" value="1"/>
</dbReference>
<accession>A0AA39G8Y3</accession>
<dbReference type="GO" id="GO:0016747">
    <property type="term" value="F:acyltransferase activity, transferring groups other than amino-acyl groups"/>
    <property type="evidence" value="ECO:0007669"/>
    <property type="project" value="InterPro"/>
</dbReference>
<dbReference type="Gene3D" id="3.40.47.10">
    <property type="match status" value="2"/>
</dbReference>
<proteinExistence type="inferred from homology"/>
<keyword evidence="2 3" id="KW-0808">Transferase</keyword>
<dbReference type="Proteomes" id="UP001175261">
    <property type="component" value="Unassembled WGS sequence"/>
</dbReference>
<dbReference type="CDD" id="cd00831">
    <property type="entry name" value="CHS_like"/>
    <property type="match status" value="1"/>
</dbReference>
<protein>
    <submittedName>
        <fullName evidence="6">Uncharacterized protein</fullName>
    </submittedName>
</protein>
<keyword evidence="7" id="KW-1185">Reference proteome</keyword>
<feature type="domain" description="Chalcone/stilbene synthase C-terminal" evidence="5">
    <location>
        <begin position="240"/>
        <end position="383"/>
    </location>
</feature>
<gene>
    <name evidence="6" type="ORF">NLU13_8783</name>
</gene>
<evidence type="ECO:0000259" key="5">
    <source>
        <dbReference type="Pfam" id="PF02797"/>
    </source>
</evidence>
<name>A0AA39G8Y3_SARSR</name>
<evidence type="ECO:0000259" key="4">
    <source>
        <dbReference type="Pfam" id="PF00195"/>
    </source>
</evidence>
<evidence type="ECO:0000256" key="1">
    <source>
        <dbReference type="ARBA" id="ARBA00005531"/>
    </source>
</evidence>
<dbReference type="EMBL" id="JAPDFR010000009">
    <property type="protein sequence ID" value="KAK0382867.1"/>
    <property type="molecule type" value="Genomic_DNA"/>
</dbReference>
<evidence type="ECO:0000256" key="2">
    <source>
        <dbReference type="ARBA" id="ARBA00022679"/>
    </source>
</evidence>
<organism evidence="6 7">
    <name type="scientific">Sarocladium strictum</name>
    <name type="common">Black bundle disease fungus</name>
    <name type="synonym">Acremonium strictum</name>
    <dbReference type="NCBI Taxonomy" id="5046"/>
    <lineage>
        <taxon>Eukaryota</taxon>
        <taxon>Fungi</taxon>
        <taxon>Dikarya</taxon>
        <taxon>Ascomycota</taxon>
        <taxon>Pezizomycotina</taxon>
        <taxon>Sordariomycetes</taxon>
        <taxon>Hypocreomycetidae</taxon>
        <taxon>Hypocreales</taxon>
        <taxon>Sarocladiaceae</taxon>
        <taxon>Sarocladium</taxon>
    </lineage>
</organism>
<reference evidence="6" key="1">
    <citation type="submission" date="2022-10" db="EMBL/GenBank/DDBJ databases">
        <title>Determination and structural analysis of whole genome sequence of Sarocladium strictum F4-1.</title>
        <authorList>
            <person name="Hu L."/>
            <person name="Jiang Y."/>
        </authorList>
    </citation>
    <scope>NUCLEOTIDE SEQUENCE</scope>
    <source>
        <strain evidence="6">F4-1</strain>
    </source>
</reference>
<evidence type="ECO:0000256" key="3">
    <source>
        <dbReference type="RuleBase" id="RU003633"/>
    </source>
</evidence>
<comment type="similarity">
    <text evidence="1 3">Belongs to the thiolase-like superfamily. Chalcone/stilbene synthases family.</text>
</comment>
<keyword evidence="3" id="KW-0012">Acyltransferase</keyword>
<feature type="domain" description="Chalcone/stilbene synthase N-terminal" evidence="4">
    <location>
        <begin position="67"/>
        <end position="219"/>
    </location>
</feature>
<sequence length="444" mass="47579">MAAQNASSDLGLSIIGLDAEYPPHALSSKALESLARKFYPDTPAMQKVLAINRYTGIDYRASVGQPDHPVVNQETAPSIAELHDLFMSDGVPLAVRAARRAIDEAQIDLEDITHIVSTTCTDSANPGFDHFLARDLGIKHQVEKVLLHGVGCSGGLAALRTAANLALGHTARGKPARILCVALEVSTTLVRSELDSINKSQETRIGVCLFSDCGSALVLSNGIGGARPPVYQLLGWDHRVLPDTHEDLGFDADAHGWKVVLTPRVPKLTGAAISPSFEDLKASVPNLPPAYQLAADFDWAMHPGGASILSGAERALGITPQHMRASYDTYVNHGNSSSASIYRVMHRLRSKEMDSLAPDGRVRDYIVGCAFGPGITVESCLLKRGRCGSTDIPTPPEVDEPVATSTRDEDALFGTSSAMPVMNDSVPDETERFIADQLKQIDLD</sequence>
<dbReference type="Pfam" id="PF00195">
    <property type="entry name" value="Chal_sti_synt_N"/>
    <property type="match status" value="1"/>
</dbReference>
<evidence type="ECO:0000313" key="7">
    <source>
        <dbReference type="Proteomes" id="UP001175261"/>
    </source>
</evidence>
<dbReference type="InterPro" id="IPR016039">
    <property type="entry name" value="Thiolase-like"/>
</dbReference>